<dbReference type="InterPro" id="IPR025342">
    <property type="entry name" value="DUF4248"/>
</dbReference>
<dbReference type="Pfam" id="PF14053">
    <property type="entry name" value="DUF4248"/>
    <property type="match status" value="1"/>
</dbReference>
<dbReference type="RefSeq" id="WP_118139421.1">
    <property type="nucleotide sequence ID" value="NZ_QSAQ01000006.1"/>
</dbReference>
<reference evidence="2 3" key="1">
    <citation type="submission" date="2018-08" db="EMBL/GenBank/DDBJ databases">
        <title>A genome reference for cultivated species of the human gut microbiota.</title>
        <authorList>
            <person name="Zou Y."/>
            <person name="Xue W."/>
            <person name="Luo G."/>
        </authorList>
    </citation>
    <scope>NUCLEOTIDE SEQUENCE [LARGE SCALE GENOMIC DNA]</scope>
    <source>
        <strain evidence="2 3">AF11-14</strain>
    </source>
</reference>
<gene>
    <name evidence="2" type="ORF">DWV60_03675</name>
</gene>
<evidence type="ECO:0000256" key="1">
    <source>
        <dbReference type="SAM" id="MobiDB-lite"/>
    </source>
</evidence>
<evidence type="ECO:0000313" key="3">
    <source>
        <dbReference type="Proteomes" id="UP000286077"/>
    </source>
</evidence>
<organism evidence="2 3">
    <name type="scientific">Segatella copri</name>
    <dbReference type="NCBI Taxonomy" id="165179"/>
    <lineage>
        <taxon>Bacteria</taxon>
        <taxon>Pseudomonadati</taxon>
        <taxon>Bacteroidota</taxon>
        <taxon>Bacteroidia</taxon>
        <taxon>Bacteroidales</taxon>
        <taxon>Prevotellaceae</taxon>
        <taxon>Segatella</taxon>
    </lineage>
</organism>
<sequence length="95" mass="11164">MNRRDFILPGRRKKQLTNTDKNEQIMIENRSYGKAELAMLYFPTATLRVALNRLVRWINRCPELKQSLCSGYAGKFSHFSTRQQVAEIIEFLDEP</sequence>
<accession>A0AA92U561</accession>
<name>A0AA92U561_9BACT</name>
<dbReference type="Proteomes" id="UP000286077">
    <property type="component" value="Unassembled WGS sequence"/>
</dbReference>
<evidence type="ECO:0000313" key="2">
    <source>
        <dbReference type="EMBL" id="RGW69842.1"/>
    </source>
</evidence>
<dbReference type="AlphaFoldDB" id="A0AA92U561"/>
<protein>
    <submittedName>
        <fullName evidence="2">DUF4248 domain-containing protein</fullName>
    </submittedName>
</protein>
<comment type="caution">
    <text evidence="2">The sequence shown here is derived from an EMBL/GenBank/DDBJ whole genome shotgun (WGS) entry which is preliminary data.</text>
</comment>
<dbReference type="EMBL" id="QSAQ01000006">
    <property type="protein sequence ID" value="RGW69842.1"/>
    <property type="molecule type" value="Genomic_DNA"/>
</dbReference>
<feature type="region of interest" description="Disordered" evidence="1">
    <location>
        <begin position="1"/>
        <end position="21"/>
    </location>
</feature>
<proteinExistence type="predicted"/>